<proteinExistence type="predicted"/>
<evidence type="ECO:0000256" key="1">
    <source>
        <dbReference type="SAM" id="MobiDB-lite"/>
    </source>
</evidence>
<organism evidence="3 4">
    <name type="scientific">Agrocybe chaxingu</name>
    <dbReference type="NCBI Taxonomy" id="84603"/>
    <lineage>
        <taxon>Eukaryota</taxon>
        <taxon>Fungi</taxon>
        <taxon>Dikarya</taxon>
        <taxon>Basidiomycota</taxon>
        <taxon>Agaricomycotina</taxon>
        <taxon>Agaricomycetes</taxon>
        <taxon>Agaricomycetidae</taxon>
        <taxon>Agaricales</taxon>
        <taxon>Agaricineae</taxon>
        <taxon>Strophariaceae</taxon>
        <taxon>Agrocybe</taxon>
    </lineage>
</organism>
<dbReference type="PROSITE" id="PS00109">
    <property type="entry name" value="PROTEIN_KINASE_TYR"/>
    <property type="match status" value="1"/>
</dbReference>
<gene>
    <name evidence="3" type="ORF">NLJ89_g1624</name>
</gene>
<dbReference type="Proteomes" id="UP001148786">
    <property type="component" value="Unassembled WGS sequence"/>
</dbReference>
<comment type="caution">
    <text evidence="3">The sequence shown here is derived from an EMBL/GenBank/DDBJ whole genome shotgun (WGS) entry which is preliminary data.</text>
</comment>
<dbReference type="InterPro" id="IPR008266">
    <property type="entry name" value="Tyr_kinase_AS"/>
</dbReference>
<reference evidence="3" key="1">
    <citation type="submission" date="2022-07" db="EMBL/GenBank/DDBJ databases">
        <title>Genome Sequence of Agrocybe chaxingu.</title>
        <authorList>
            <person name="Buettner E."/>
        </authorList>
    </citation>
    <scope>NUCLEOTIDE SEQUENCE</scope>
    <source>
        <strain evidence="3">MP-N11</strain>
    </source>
</reference>
<evidence type="ECO:0000259" key="2">
    <source>
        <dbReference type="PROSITE" id="PS50011"/>
    </source>
</evidence>
<dbReference type="PROSITE" id="PS50011">
    <property type="entry name" value="PROTEIN_KINASE_DOM"/>
    <property type="match status" value="1"/>
</dbReference>
<sequence length="677" mass="75758">MASHLFELLSGDEGLQQNFQDIFEYNYHPIDWEQDQVVQNIVPQPPLIFYDLHVERNLNLKTIKEVNFSLRKYLLGLGVEEVGNFIKQGHSFSTKRPTGLTIPFHVNSSPKSSLDVRDYYWRHVGVVAAKFAANLCINPRYPTWNSCIFAMYEEGNERNERFCKEAGLSVLRLQPVESPGNSVPQQVVDALRKLHQTKVTFAIWELFASTRATKTLVRSLGPFSRFPWAIANTNGHSINLPPLTPPEDGHSGLITMLGAPDQVAGPRQASPDAVASAHISIVEATVSAPPRIGARRSGRRPYVPSATHHIQHAWARAVLTDSTFIIFHCGRYERIGIRHRKTQTLYLSELVDTVLSSDPTYRTLHIGLYIAILKDLLDRKASHSAENASKIGPKRRRNSISEGDGQRKRRRLDSETTNGSNLTDASKIEDIDLAEELESRMLALIYLNYGCYRSPAPSSFHRVAPPCSFTSSAAESLRPPKRKGAYKAFQYFSLVLGEPLAGGAVGIGHPAEVVFTCTSRGFVRNENLVIKLAFGENEQEKMWHEYSIYQHMWRNKDMKGIVKIYGMFQDAETGTLALLMEHGGTSATKREAARTGQIDVLHLTSKERDSLEFALNSIHEAGVVHGDVRSDNIVIDSSNQFRIIDFDCAILENPRTSLKMDFESQSLGAIMKVVDSA</sequence>
<dbReference type="AlphaFoldDB" id="A0A9W8MZP5"/>
<dbReference type="GO" id="GO:0005524">
    <property type="term" value="F:ATP binding"/>
    <property type="evidence" value="ECO:0007669"/>
    <property type="project" value="InterPro"/>
</dbReference>
<name>A0A9W8MZP5_9AGAR</name>
<feature type="domain" description="Protein kinase" evidence="2">
    <location>
        <begin position="494"/>
        <end position="677"/>
    </location>
</feature>
<feature type="region of interest" description="Disordered" evidence="1">
    <location>
        <begin position="384"/>
        <end position="421"/>
    </location>
</feature>
<dbReference type="SUPFAM" id="SSF56112">
    <property type="entry name" value="Protein kinase-like (PK-like)"/>
    <property type="match status" value="1"/>
</dbReference>
<accession>A0A9W8MZP5</accession>
<evidence type="ECO:0000313" key="4">
    <source>
        <dbReference type="Proteomes" id="UP001148786"/>
    </source>
</evidence>
<dbReference type="Gene3D" id="3.30.200.20">
    <property type="entry name" value="Phosphorylase Kinase, domain 1"/>
    <property type="match status" value="1"/>
</dbReference>
<dbReference type="GO" id="GO:0004672">
    <property type="term" value="F:protein kinase activity"/>
    <property type="evidence" value="ECO:0007669"/>
    <property type="project" value="InterPro"/>
</dbReference>
<dbReference type="InterPro" id="IPR000719">
    <property type="entry name" value="Prot_kinase_dom"/>
</dbReference>
<dbReference type="InterPro" id="IPR011009">
    <property type="entry name" value="Kinase-like_dom_sf"/>
</dbReference>
<keyword evidence="4" id="KW-1185">Reference proteome</keyword>
<protein>
    <recommendedName>
        <fullName evidence="2">Protein kinase domain-containing protein</fullName>
    </recommendedName>
</protein>
<dbReference type="Gene3D" id="1.10.510.10">
    <property type="entry name" value="Transferase(Phosphotransferase) domain 1"/>
    <property type="match status" value="1"/>
</dbReference>
<dbReference type="OrthoDB" id="2523927at2759"/>
<dbReference type="EMBL" id="JANKHO010000086">
    <property type="protein sequence ID" value="KAJ3515656.1"/>
    <property type="molecule type" value="Genomic_DNA"/>
</dbReference>
<evidence type="ECO:0000313" key="3">
    <source>
        <dbReference type="EMBL" id="KAJ3515656.1"/>
    </source>
</evidence>
<dbReference type="Pfam" id="PF00069">
    <property type="entry name" value="Pkinase"/>
    <property type="match status" value="1"/>
</dbReference>